<keyword evidence="1" id="KW-0812">Transmembrane</keyword>
<dbReference type="InterPro" id="IPR043968">
    <property type="entry name" value="SGNH"/>
</dbReference>
<feature type="transmembrane region" description="Helical" evidence="1">
    <location>
        <begin position="78"/>
        <end position="100"/>
    </location>
</feature>
<feature type="domain" description="SGNH" evidence="3">
    <location>
        <begin position="205"/>
        <end position="451"/>
    </location>
</feature>
<dbReference type="PANTHER" id="PTHR23028:SF53">
    <property type="entry name" value="ACYL_TRANSF_3 DOMAIN-CONTAINING PROTEIN"/>
    <property type="match status" value="1"/>
</dbReference>
<keyword evidence="5" id="KW-1185">Reference proteome</keyword>
<evidence type="ECO:0000313" key="4">
    <source>
        <dbReference type="EMBL" id="GAA3710142.1"/>
    </source>
</evidence>
<dbReference type="Proteomes" id="UP001501479">
    <property type="component" value="Unassembled WGS sequence"/>
</dbReference>
<comment type="caution">
    <text evidence="4">The sequence shown here is derived from an EMBL/GenBank/DDBJ whole genome shotgun (WGS) entry which is preliminary data.</text>
</comment>
<dbReference type="EMBL" id="BAABDS010000026">
    <property type="protein sequence ID" value="GAA3710142.1"/>
    <property type="molecule type" value="Genomic_DNA"/>
</dbReference>
<name>A0ABP7DTW4_9GAMM</name>
<proteinExistence type="predicted"/>
<evidence type="ECO:0008006" key="6">
    <source>
        <dbReference type="Google" id="ProtNLM"/>
    </source>
</evidence>
<evidence type="ECO:0000313" key="5">
    <source>
        <dbReference type="Proteomes" id="UP001501479"/>
    </source>
</evidence>
<feature type="transmembrane region" description="Helical" evidence="1">
    <location>
        <begin position="12"/>
        <end position="33"/>
    </location>
</feature>
<accession>A0ABP7DTW4</accession>
<evidence type="ECO:0000259" key="3">
    <source>
        <dbReference type="Pfam" id="PF19040"/>
    </source>
</evidence>
<feature type="transmembrane region" description="Helical" evidence="1">
    <location>
        <begin position="139"/>
        <end position="157"/>
    </location>
</feature>
<protein>
    <recommendedName>
        <fullName evidence="6">SGNH domain-containing protein</fullName>
    </recommendedName>
</protein>
<sequence length="466" mass="53162">MLIHGKQDALFARESALAIAGLVGALVLLSLFFLFEEGIVFPGFNAALVSVATAMVILNGELRKGVLYRLLSTRILALIGRLSFSLYLWHWPVLVLYRYYFNSIDAVGYAACAFLTFLLAFLSWRYFEKPLRYLNVQKKWVFIGYFILPVLVLVMIAKDIKRHHGYDDRMPEQARHLYDISVSSFDDITKEVSADGRYRPFELVPIGDEHLLPKAPKALLWGDSHAGHFRPFVEELGLKNGFYSLYGGAGGCPPFIGVDLIKHGRPEAECTDTNNQVFEVIKNSDATLVFLAGRWAMYAETTRSEGEKGSHVFLGDSSDYSESLENSRRAFRKGMEATIQQLIANNKQPVLFEQVPSYPFSPSNCLIKKATYSWMKDEICDVDMEYVTKRQAYANAVIMELEKKYPMLMVIRVNDKICKDGWCKSELRGVPLYMDNDHINDSGSRLLFDRYQHSVQYQQLQKLIRP</sequence>
<feature type="transmembrane region" description="Helical" evidence="1">
    <location>
        <begin position="39"/>
        <end position="58"/>
    </location>
</feature>
<dbReference type="PANTHER" id="PTHR23028">
    <property type="entry name" value="ACETYLTRANSFERASE"/>
    <property type="match status" value="1"/>
</dbReference>
<dbReference type="InterPro" id="IPR050879">
    <property type="entry name" value="Acyltransferase_3"/>
</dbReference>
<dbReference type="Pfam" id="PF01757">
    <property type="entry name" value="Acyl_transf_3"/>
    <property type="match status" value="1"/>
</dbReference>
<organism evidence="4 5">
    <name type="scientific">Oceanisphaera sediminis</name>
    <dbReference type="NCBI Taxonomy" id="981381"/>
    <lineage>
        <taxon>Bacteria</taxon>
        <taxon>Pseudomonadati</taxon>
        <taxon>Pseudomonadota</taxon>
        <taxon>Gammaproteobacteria</taxon>
        <taxon>Aeromonadales</taxon>
        <taxon>Aeromonadaceae</taxon>
        <taxon>Oceanisphaera</taxon>
    </lineage>
</organism>
<feature type="transmembrane region" description="Helical" evidence="1">
    <location>
        <begin position="106"/>
        <end position="127"/>
    </location>
</feature>
<keyword evidence="1" id="KW-1133">Transmembrane helix</keyword>
<feature type="domain" description="Acyltransferase 3" evidence="2">
    <location>
        <begin position="16"/>
        <end position="124"/>
    </location>
</feature>
<evidence type="ECO:0000256" key="1">
    <source>
        <dbReference type="SAM" id="Phobius"/>
    </source>
</evidence>
<dbReference type="InterPro" id="IPR002656">
    <property type="entry name" value="Acyl_transf_3_dom"/>
</dbReference>
<reference evidence="5" key="1">
    <citation type="journal article" date="2019" name="Int. J. Syst. Evol. Microbiol.">
        <title>The Global Catalogue of Microorganisms (GCM) 10K type strain sequencing project: providing services to taxonomists for standard genome sequencing and annotation.</title>
        <authorList>
            <consortium name="The Broad Institute Genomics Platform"/>
            <consortium name="The Broad Institute Genome Sequencing Center for Infectious Disease"/>
            <person name="Wu L."/>
            <person name="Ma J."/>
        </authorList>
    </citation>
    <scope>NUCLEOTIDE SEQUENCE [LARGE SCALE GENOMIC DNA]</scope>
    <source>
        <strain evidence="5">JCM 17329</strain>
    </source>
</reference>
<dbReference type="Pfam" id="PF19040">
    <property type="entry name" value="SGNH"/>
    <property type="match status" value="1"/>
</dbReference>
<evidence type="ECO:0000259" key="2">
    <source>
        <dbReference type="Pfam" id="PF01757"/>
    </source>
</evidence>
<gene>
    <name evidence="4" type="ORF">GCM10022421_16800</name>
</gene>
<keyword evidence="1" id="KW-0472">Membrane</keyword>